<keyword evidence="4 7" id="KW-0812">Transmembrane</keyword>
<dbReference type="Proteomes" id="UP000249254">
    <property type="component" value="Unassembled WGS sequence"/>
</dbReference>
<dbReference type="PANTHER" id="PTHR33567">
    <property type="entry name" value="CHROMATE ION TRANSPORTER (EUROFUNG)"/>
    <property type="match status" value="1"/>
</dbReference>
<dbReference type="PIRSF" id="PIRSF004810">
    <property type="entry name" value="ChrA"/>
    <property type="match status" value="1"/>
</dbReference>
<proteinExistence type="inferred from homology"/>
<dbReference type="EMBL" id="QFYQ01000001">
    <property type="protein sequence ID" value="RAK54592.1"/>
    <property type="molecule type" value="Genomic_DNA"/>
</dbReference>
<evidence type="ECO:0000256" key="4">
    <source>
        <dbReference type="ARBA" id="ARBA00022692"/>
    </source>
</evidence>
<evidence type="ECO:0000313" key="8">
    <source>
        <dbReference type="EMBL" id="RAK54592.1"/>
    </source>
</evidence>
<dbReference type="GO" id="GO:0015109">
    <property type="term" value="F:chromate transmembrane transporter activity"/>
    <property type="evidence" value="ECO:0007669"/>
    <property type="project" value="InterPro"/>
</dbReference>
<dbReference type="Pfam" id="PF02417">
    <property type="entry name" value="Chromate_transp"/>
    <property type="match status" value="2"/>
</dbReference>
<keyword evidence="6 7" id="KW-0472">Membrane</keyword>
<evidence type="ECO:0000256" key="3">
    <source>
        <dbReference type="ARBA" id="ARBA00022475"/>
    </source>
</evidence>
<evidence type="ECO:0000313" key="9">
    <source>
        <dbReference type="Proteomes" id="UP000249254"/>
    </source>
</evidence>
<sequence>MTAVEPSDAAGPPGTPRGAFEVFLAFLRQGLTAFGGPVAHIGYFRREFVEKRGWVSEAAFADLLALAQFLPGPASSQLGMAIGLRRAGYAGLLAAWLGFTLPAALAMILLAYLAPALSTTWGEGWLHGLKIAAAAVVIQALFAMARQLATGPIKAGMAIGAGLGVLIAHGTGATPQIFALVAGGLFGLAWLRDDGAAAPEDDPVTHAVPPSVSAGALTAFAVLLVVLPFAATLLQQPLLGLASVFYRTGALVFGGGHVVLPLLERDVVGRGWLDQDVFLAGYGAVQALPGPLFSFAGFVGAAQAYAPAGWLGGLTAVVAIFLPSLLLVVGVLPFWDRLKVYPQARGALAGVNAVVVGLLAAALWQPVLTSTVQRPADWALVAAAWVFLAIARLPPWLVVLGFAAATGVVTRTLV</sequence>
<evidence type="ECO:0000256" key="2">
    <source>
        <dbReference type="ARBA" id="ARBA00005262"/>
    </source>
</evidence>
<gene>
    <name evidence="8" type="ORF">DJ017_08670</name>
</gene>
<keyword evidence="3" id="KW-1003">Cell membrane</keyword>
<dbReference type="InterPro" id="IPR003370">
    <property type="entry name" value="Chromate_transpt"/>
</dbReference>
<feature type="transmembrane region" description="Helical" evidence="7">
    <location>
        <begin position="166"/>
        <end position="191"/>
    </location>
</feature>
<feature type="transmembrane region" description="Helical" evidence="7">
    <location>
        <begin position="211"/>
        <end position="232"/>
    </location>
</feature>
<reference evidence="9" key="1">
    <citation type="submission" date="2018-05" db="EMBL/GenBank/DDBJ databases">
        <authorList>
            <person name="Li X."/>
        </authorList>
    </citation>
    <scope>NUCLEOTIDE SEQUENCE [LARGE SCALE GENOMIC DNA]</scope>
    <source>
        <strain evidence="9">LX32</strain>
    </source>
</reference>
<dbReference type="AlphaFoldDB" id="A0A328AIE2"/>
<dbReference type="OrthoDB" id="8969999at2"/>
<feature type="transmembrane region" description="Helical" evidence="7">
    <location>
        <begin position="244"/>
        <end position="263"/>
    </location>
</feature>
<comment type="subcellular location">
    <subcellularLocation>
        <location evidence="1">Cell membrane</location>
        <topology evidence="1">Multi-pass membrane protein</topology>
    </subcellularLocation>
</comment>
<dbReference type="RefSeq" id="WP_111528343.1">
    <property type="nucleotide sequence ID" value="NZ_JBHRSG010000004.1"/>
</dbReference>
<dbReference type="InterPro" id="IPR014047">
    <property type="entry name" value="Chr_Tranpt_l_chain"/>
</dbReference>
<dbReference type="GO" id="GO:0005886">
    <property type="term" value="C:plasma membrane"/>
    <property type="evidence" value="ECO:0007669"/>
    <property type="project" value="UniProtKB-SubCell"/>
</dbReference>
<feature type="transmembrane region" description="Helical" evidence="7">
    <location>
        <begin position="89"/>
        <end position="113"/>
    </location>
</feature>
<evidence type="ECO:0000256" key="1">
    <source>
        <dbReference type="ARBA" id="ARBA00004651"/>
    </source>
</evidence>
<feature type="transmembrane region" description="Helical" evidence="7">
    <location>
        <begin position="125"/>
        <end position="145"/>
    </location>
</feature>
<comment type="caution">
    <text evidence="8">The sequence shown here is derived from an EMBL/GenBank/DDBJ whole genome shotgun (WGS) entry which is preliminary data.</text>
</comment>
<keyword evidence="9" id="KW-1185">Reference proteome</keyword>
<keyword evidence="5 7" id="KW-1133">Transmembrane helix</keyword>
<comment type="similarity">
    <text evidence="2">Belongs to the chromate ion transporter (CHR) (TC 2.A.51) family.</text>
</comment>
<evidence type="ECO:0000256" key="6">
    <source>
        <dbReference type="ARBA" id="ARBA00023136"/>
    </source>
</evidence>
<dbReference type="NCBIfam" id="TIGR00937">
    <property type="entry name" value="2A51"/>
    <property type="match status" value="1"/>
</dbReference>
<evidence type="ECO:0000256" key="5">
    <source>
        <dbReference type="ARBA" id="ARBA00022989"/>
    </source>
</evidence>
<accession>A0A328AIE2</accession>
<dbReference type="PANTHER" id="PTHR33567:SF3">
    <property type="entry name" value="CHROMATE ION TRANSPORTER (EUROFUNG)"/>
    <property type="match status" value="1"/>
</dbReference>
<name>A0A328AIE2_9CAUL</name>
<protein>
    <submittedName>
        <fullName evidence="8">Chromate transporter</fullName>
    </submittedName>
</protein>
<organism evidence="8 9">
    <name type="scientific">Phenylobacterium soli</name>
    <dbReference type="NCBI Taxonomy" id="2170551"/>
    <lineage>
        <taxon>Bacteria</taxon>
        <taxon>Pseudomonadati</taxon>
        <taxon>Pseudomonadota</taxon>
        <taxon>Alphaproteobacteria</taxon>
        <taxon>Caulobacterales</taxon>
        <taxon>Caulobacteraceae</taxon>
        <taxon>Phenylobacterium</taxon>
    </lineage>
</organism>
<feature type="transmembrane region" description="Helical" evidence="7">
    <location>
        <begin position="384"/>
        <end position="409"/>
    </location>
</feature>
<feature type="transmembrane region" description="Helical" evidence="7">
    <location>
        <begin position="310"/>
        <end position="335"/>
    </location>
</feature>
<feature type="transmembrane region" description="Helical" evidence="7">
    <location>
        <begin position="347"/>
        <end position="364"/>
    </location>
</feature>
<evidence type="ECO:0000256" key="7">
    <source>
        <dbReference type="SAM" id="Phobius"/>
    </source>
</evidence>